<sequence>MKAVLNQEAGPVLAFCASGQRCAALYQLTDLA</sequence>
<dbReference type="AlphaFoldDB" id="A0A4S8NTC6"/>
<proteinExistence type="predicted"/>
<dbReference type="OrthoDB" id="9805710at2"/>
<evidence type="ECO:0000313" key="2">
    <source>
        <dbReference type="Proteomes" id="UP000308828"/>
    </source>
</evidence>
<gene>
    <name evidence="1" type="ORF">FAA97_18555</name>
</gene>
<dbReference type="EMBL" id="STGV01000007">
    <property type="protein sequence ID" value="THV20720.1"/>
    <property type="molecule type" value="Genomic_DNA"/>
</dbReference>
<comment type="caution">
    <text evidence="1">The sequence shown here is derived from an EMBL/GenBank/DDBJ whole genome shotgun (WGS) entry which is preliminary data.</text>
</comment>
<name>A0A4S8NTC6_9HYPH</name>
<evidence type="ECO:0000313" key="1">
    <source>
        <dbReference type="EMBL" id="THV20720.1"/>
    </source>
</evidence>
<reference evidence="1 2" key="1">
    <citation type="submission" date="2019-04" db="EMBL/GenBank/DDBJ databases">
        <title>Genome sequence of strain shin9-1.</title>
        <authorList>
            <person name="Gao J."/>
            <person name="Sun J."/>
        </authorList>
    </citation>
    <scope>NUCLEOTIDE SEQUENCE [LARGE SCALE GENOMIC DNA]</scope>
    <source>
        <strain evidence="2">shin9-1</strain>
    </source>
</reference>
<organism evidence="1 2">
    <name type="scientific">Peteryoungia ipomoeae</name>
    <dbReference type="NCBI Taxonomy" id="1210932"/>
    <lineage>
        <taxon>Bacteria</taxon>
        <taxon>Pseudomonadati</taxon>
        <taxon>Pseudomonadota</taxon>
        <taxon>Alphaproteobacteria</taxon>
        <taxon>Hyphomicrobiales</taxon>
        <taxon>Rhizobiaceae</taxon>
        <taxon>Peteryoungia</taxon>
    </lineage>
</organism>
<keyword evidence="2" id="KW-1185">Reference proteome</keyword>
<protein>
    <submittedName>
        <fullName evidence="1">Uncharacterized protein</fullName>
    </submittedName>
</protein>
<dbReference type="Proteomes" id="UP000308828">
    <property type="component" value="Unassembled WGS sequence"/>
</dbReference>
<accession>A0A4S8NTC6</accession>